<dbReference type="RefSeq" id="XP_018007686.1">
    <property type="nucleotide sequence ID" value="XM_018152197.2"/>
</dbReference>
<dbReference type="InterPro" id="IPR029058">
    <property type="entry name" value="AB_hydrolase_fold"/>
</dbReference>
<keyword evidence="1" id="KW-1185">Reference proteome</keyword>
<organism evidence="1 2">
    <name type="scientific">Hyalella azteca</name>
    <name type="common">Amphipod</name>
    <dbReference type="NCBI Taxonomy" id="294128"/>
    <lineage>
        <taxon>Eukaryota</taxon>
        <taxon>Metazoa</taxon>
        <taxon>Ecdysozoa</taxon>
        <taxon>Arthropoda</taxon>
        <taxon>Crustacea</taxon>
        <taxon>Multicrustacea</taxon>
        <taxon>Malacostraca</taxon>
        <taxon>Eumalacostraca</taxon>
        <taxon>Peracarida</taxon>
        <taxon>Amphipoda</taxon>
        <taxon>Senticaudata</taxon>
        <taxon>Talitrida</taxon>
        <taxon>Talitroidea</taxon>
        <taxon>Hyalellidae</taxon>
        <taxon>Hyalella</taxon>
    </lineage>
</organism>
<dbReference type="Proteomes" id="UP000694843">
    <property type="component" value="Unplaced"/>
</dbReference>
<name>A0A8B7N1H9_HYAAZ</name>
<evidence type="ECO:0000313" key="2">
    <source>
        <dbReference type="RefSeq" id="XP_018007686.1"/>
    </source>
</evidence>
<gene>
    <name evidence="2" type="primary">LOC108665446</name>
</gene>
<accession>A0A8B7N1H9</accession>
<evidence type="ECO:0000313" key="1">
    <source>
        <dbReference type="Proteomes" id="UP000694843"/>
    </source>
</evidence>
<dbReference type="PANTHER" id="PTHR20908:SF1">
    <property type="entry name" value="LD15586P"/>
    <property type="match status" value="1"/>
</dbReference>
<protein>
    <submittedName>
        <fullName evidence="2">Uncharacterized protein LOC108665446</fullName>
    </submittedName>
</protein>
<dbReference type="PANTHER" id="PTHR20908">
    <property type="entry name" value="LD15586P"/>
    <property type="match status" value="1"/>
</dbReference>
<dbReference type="Gene3D" id="3.40.50.1820">
    <property type="entry name" value="alpha/beta hydrolase"/>
    <property type="match status" value="1"/>
</dbReference>
<dbReference type="GO" id="GO:0017171">
    <property type="term" value="F:serine hydrolase activity"/>
    <property type="evidence" value="ECO:0007669"/>
    <property type="project" value="TreeGrafter"/>
</dbReference>
<reference evidence="2" key="1">
    <citation type="submission" date="2025-08" db="UniProtKB">
        <authorList>
            <consortium name="RefSeq"/>
        </authorList>
    </citation>
    <scope>IDENTIFICATION</scope>
    <source>
        <tissue evidence="2">Whole organism</tissue>
    </source>
</reference>
<dbReference type="OrthoDB" id="77878at2759"/>
<proteinExistence type="predicted"/>
<dbReference type="GeneID" id="108665446"/>
<dbReference type="KEGG" id="hazt:108665446"/>
<dbReference type="OMA" id="YLEYHMK"/>
<dbReference type="SUPFAM" id="SSF53474">
    <property type="entry name" value="alpha/beta-Hydrolases"/>
    <property type="match status" value="1"/>
</dbReference>
<dbReference type="Pfam" id="PF05705">
    <property type="entry name" value="DUF829"/>
    <property type="match status" value="1"/>
</dbReference>
<dbReference type="AlphaFoldDB" id="A0A8B7N1H9"/>
<dbReference type="InterPro" id="IPR008547">
    <property type="entry name" value="DUF829_TMEM53"/>
</dbReference>
<sequence length="325" mass="36954">MNLNNCSRVFALAVSPACRTALPFSAALQSMSGFTNSALGAQLLRHFSSLRFNRNLEFFTPAVKPIVTPDVKGSFRLQESSHGRPLTVLLSWLMSRDSHMKKFVKFYTDLGFDVLKIRISPFDLIRPVKGTQIVVDQMLQFLESNPSSSPVLVHGFSVGAYIFGEGMLKMANDVQRYGPLMDRFVGQIWDSPVDVEGIPSGVAKAITANKLLQSSIQSYLEWFLRTQYDNATIHYIRSAQKFHECYVRRPALFLLSKADPVATIEMNAVVYEKWEKYNVPVFVKIFEKSPHVSHYYRYKEAYVEEVLTFLQKLGLTEEGKKRQVA</sequence>